<keyword evidence="7" id="KW-1133">Transmembrane helix</keyword>
<dbReference type="Pfam" id="PF08488">
    <property type="entry name" value="WAK"/>
    <property type="match status" value="1"/>
</dbReference>
<name>A0AAW0LJI7_QUESU</name>
<dbReference type="InterPro" id="IPR011009">
    <property type="entry name" value="Kinase-like_dom_sf"/>
</dbReference>
<dbReference type="GO" id="GO:0005509">
    <property type="term" value="F:calcium ion binding"/>
    <property type="evidence" value="ECO:0007669"/>
    <property type="project" value="InterPro"/>
</dbReference>
<evidence type="ECO:0000256" key="2">
    <source>
        <dbReference type="ARBA" id="ARBA00022527"/>
    </source>
</evidence>
<dbReference type="GO" id="GO:0005524">
    <property type="term" value="F:ATP binding"/>
    <property type="evidence" value="ECO:0007669"/>
    <property type="project" value="InterPro"/>
</dbReference>
<dbReference type="PROSITE" id="PS01187">
    <property type="entry name" value="EGF_CA"/>
    <property type="match status" value="1"/>
</dbReference>
<reference evidence="10 11" key="1">
    <citation type="journal article" date="2018" name="Sci. Data">
        <title>The draft genome sequence of cork oak.</title>
        <authorList>
            <person name="Ramos A.M."/>
            <person name="Usie A."/>
            <person name="Barbosa P."/>
            <person name="Barros P.M."/>
            <person name="Capote T."/>
            <person name="Chaves I."/>
            <person name="Simoes F."/>
            <person name="Abreu I."/>
            <person name="Carrasquinho I."/>
            <person name="Faro C."/>
            <person name="Guimaraes J.B."/>
            <person name="Mendonca D."/>
            <person name="Nobrega F."/>
            <person name="Rodrigues L."/>
            <person name="Saibo N.J.M."/>
            <person name="Varela M.C."/>
            <person name="Egas C."/>
            <person name="Matos J."/>
            <person name="Miguel C.M."/>
            <person name="Oliveira M.M."/>
            <person name="Ricardo C.P."/>
            <person name="Goncalves S."/>
        </authorList>
    </citation>
    <scope>NUCLEOTIDE SEQUENCE [LARGE SCALE GENOMIC DNA]</scope>
    <source>
        <strain evidence="11">cv. HL8</strain>
    </source>
</reference>
<dbReference type="CDD" id="cd00054">
    <property type="entry name" value="EGF_CA"/>
    <property type="match status" value="1"/>
</dbReference>
<dbReference type="InterPro" id="IPR008271">
    <property type="entry name" value="Ser/Thr_kinase_AS"/>
</dbReference>
<keyword evidence="7" id="KW-0472">Membrane</keyword>
<dbReference type="PANTHER" id="PTHR33491">
    <property type="entry name" value="OSJNBA0016N04.9 PROTEIN"/>
    <property type="match status" value="1"/>
</dbReference>
<dbReference type="AlphaFoldDB" id="A0AAW0LJI7"/>
<dbReference type="Pfam" id="PF07645">
    <property type="entry name" value="EGF_CA"/>
    <property type="match status" value="1"/>
</dbReference>
<feature type="chain" id="PRO_5043710120" evidence="8">
    <location>
        <begin position="24"/>
        <end position="467"/>
    </location>
</feature>
<evidence type="ECO:0000256" key="1">
    <source>
        <dbReference type="ARBA" id="ARBA00004479"/>
    </source>
</evidence>
<feature type="transmembrane region" description="Helical" evidence="7">
    <location>
        <begin position="328"/>
        <end position="350"/>
    </location>
</feature>
<gene>
    <name evidence="10" type="primary">WAKL8_1</name>
    <name evidence="10" type="ORF">CFP56_042688</name>
</gene>
<dbReference type="InterPro" id="IPR018097">
    <property type="entry name" value="EGF_Ca-bd_CS"/>
</dbReference>
<evidence type="ECO:0000256" key="4">
    <source>
        <dbReference type="ARBA" id="ARBA00022729"/>
    </source>
</evidence>
<keyword evidence="11" id="KW-1185">Reference proteome</keyword>
<dbReference type="PROSITE" id="PS50011">
    <property type="entry name" value="PROTEIN_KINASE_DOM"/>
    <property type="match status" value="1"/>
</dbReference>
<keyword evidence="6" id="KW-0325">Glycoprotein</keyword>
<keyword evidence="3" id="KW-0808">Transferase</keyword>
<protein>
    <submittedName>
        <fullName evidence="10">Wall-associated receptor kinase-like 8</fullName>
    </submittedName>
</protein>
<evidence type="ECO:0000256" key="3">
    <source>
        <dbReference type="ARBA" id="ARBA00022679"/>
    </source>
</evidence>
<keyword evidence="5" id="KW-1015">Disulfide bond</keyword>
<evidence type="ECO:0000259" key="9">
    <source>
        <dbReference type="PROSITE" id="PS50011"/>
    </source>
</evidence>
<keyword evidence="2" id="KW-0418">Kinase</keyword>
<dbReference type="GO" id="GO:0004674">
    <property type="term" value="F:protein serine/threonine kinase activity"/>
    <property type="evidence" value="ECO:0007669"/>
    <property type="project" value="UniProtKB-KW"/>
</dbReference>
<dbReference type="InterPro" id="IPR000719">
    <property type="entry name" value="Prot_kinase_dom"/>
</dbReference>
<dbReference type="Proteomes" id="UP000237347">
    <property type="component" value="Unassembled WGS sequence"/>
</dbReference>
<dbReference type="InterPro" id="IPR025287">
    <property type="entry name" value="WAK_GUB"/>
</dbReference>
<keyword evidence="7" id="KW-0812">Transmembrane</keyword>
<feature type="non-terminal residue" evidence="10">
    <location>
        <position position="467"/>
    </location>
</feature>
<feature type="signal peptide" evidence="8">
    <location>
        <begin position="1"/>
        <end position="23"/>
    </location>
</feature>
<dbReference type="InterPro" id="IPR049883">
    <property type="entry name" value="NOTCH1_EGF-like"/>
</dbReference>
<organism evidence="10 11">
    <name type="scientific">Quercus suber</name>
    <name type="common">Cork oak</name>
    <dbReference type="NCBI Taxonomy" id="58331"/>
    <lineage>
        <taxon>Eukaryota</taxon>
        <taxon>Viridiplantae</taxon>
        <taxon>Streptophyta</taxon>
        <taxon>Embryophyta</taxon>
        <taxon>Tracheophyta</taxon>
        <taxon>Spermatophyta</taxon>
        <taxon>Magnoliopsida</taxon>
        <taxon>eudicotyledons</taxon>
        <taxon>Gunneridae</taxon>
        <taxon>Pentapetalae</taxon>
        <taxon>rosids</taxon>
        <taxon>fabids</taxon>
        <taxon>Fagales</taxon>
        <taxon>Fagaceae</taxon>
        <taxon>Quercus</taxon>
    </lineage>
</organism>
<evidence type="ECO:0000256" key="6">
    <source>
        <dbReference type="ARBA" id="ARBA00023180"/>
    </source>
</evidence>
<dbReference type="InterPro" id="IPR013695">
    <property type="entry name" value="WAK"/>
</dbReference>
<evidence type="ECO:0000256" key="8">
    <source>
        <dbReference type="SAM" id="SignalP"/>
    </source>
</evidence>
<evidence type="ECO:0000256" key="7">
    <source>
        <dbReference type="SAM" id="Phobius"/>
    </source>
</evidence>
<comment type="caution">
    <text evidence="10">The sequence shown here is derived from an EMBL/GenBank/DDBJ whole genome shotgun (WGS) entry which is preliminary data.</text>
</comment>
<accession>A0AAW0LJI7</accession>
<keyword evidence="4 8" id="KW-0732">Signal</keyword>
<dbReference type="Pfam" id="PF00069">
    <property type="entry name" value="Pkinase"/>
    <property type="match status" value="1"/>
</dbReference>
<dbReference type="GO" id="GO:0030247">
    <property type="term" value="F:polysaccharide binding"/>
    <property type="evidence" value="ECO:0007669"/>
    <property type="project" value="InterPro"/>
</dbReference>
<dbReference type="SUPFAM" id="SSF56112">
    <property type="entry name" value="Protein kinase-like (PK-like)"/>
    <property type="match status" value="1"/>
</dbReference>
<feature type="domain" description="Protein kinase" evidence="9">
    <location>
        <begin position="254"/>
        <end position="467"/>
    </location>
</feature>
<dbReference type="Gene3D" id="1.10.510.10">
    <property type="entry name" value="Transferase(Phosphotransferase) domain 1"/>
    <property type="match status" value="1"/>
</dbReference>
<evidence type="ECO:0000313" key="11">
    <source>
        <dbReference type="Proteomes" id="UP000237347"/>
    </source>
</evidence>
<keyword evidence="2" id="KW-0723">Serine/threonine-protein kinase</keyword>
<sequence length="467" mass="52322">MAVQVVIRITFLLLLTSYELAEAAAPIAKPNCSDSCGDIYIPYPFGKTTDCYLNDWFKIVCNETGGSLKAFLPSIGMEVLEINITDPYNNNYFWNDPGLIRVNMPIISSNCKNGSSRHIGGVNISGSPFFFSSYRDSFISVGCDNLAIMIGINPMVVVGCKSNCVDKSMIDDSGFEYCSGFNCCMTAIPSRKSKTGIQVFNASFQTGEECKFAFLADDKWLNSIEKDLSYYVQFLEYVPVVLEWTASEFITVDPNELRRRNSEGYPTLYGAQYYYCLKGYQGNSYLSTGCQDINECENKTLNKCPNKSDCVNIQGSYLCNKPKSPVRMAIIAICSSLGALFLFTIIWCLYRMIKKRNKIKLKKKFFKKNGGLLLQQQLSSNDNNVQNTKLFNSNELKNATDHFNRNRILGKGGQGALSYLHSAASIPIYHRDIKSSNILLDDKYRAKIADFGTSRSMAIDQTHVTTL</sequence>
<evidence type="ECO:0000256" key="5">
    <source>
        <dbReference type="ARBA" id="ARBA00023157"/>
    </source>
</evidence>
<comment type="subcellular location">
    <subcellularLocation>
        <location evidence="1">Membrane</location>
        <topology evidence="1">Single-pass type I membrane protein</topology>
    </subcellularLocation>
</comment>
<dbReference type="GO" id="GO:0016020">
    <property type="term" value="C:membrane"/>
    <property type="evidence" value="ECO:0007669"/>
    <property type="project" value="UniProtKB-SubCell"/>
</dbReference>
<evidence type="ECO:0000313" key="10">
    <source>
        <dbReference type="EMBL" id="KAK7851197.1"/>
    </source>
</evidence>
<dbReference type="EMBL" id="PKMF04000090">
    <property type="protein sequence ID" value="KAK7851197.1"/>
    <property type="molecule type" value="Genomic_DNA"/>
</dbReference>
<dbReference type="Pfam" id="PF13947">
    <property type="entry name" value="GUB_WAK_bind"/>
    <property type="match status" value="1"/>
</dbReference>
<dbReference type="Gene3D" id="2.10.25.10">
    <property type="entry name" value="Laminin"/>
    <property type="match status" value="1"/>
</dbReference>
<proteinExistence type="predicted"/>
<dbReference type="PROSITE" id="PS00108">
    <property type="entry name" value="PROTEIN_KINASE_ST"/>
    <property type="match status" value="1"/>
</dbReference>